<dbReference type="GO" id="GO:0012505">
    <property type="term" value="C:endomembrane system"/>
    <property type="evidence" value="ECO:0007669"/>
    <property type="project" value="TreeGrafter"/>
</dbReference>
<dbReference type="InterPro" id="IPR052739">
    <property type="entry name" value="FAAH2"/>
</dbReference>
<feature type="domain" description="Amidase" evidence="1">
    <location>
        <begin position="59"/>
        <end position="143"/>
    </location>
</feature>
<dbReference type="EMBL" id="NCKV01038832">
    <property type="protein sequence ID" value="RWS18491.1"/>
    <property type="molecule type" value="Genomic_DNA"/>
</dbReference>
<name>A0A443RT30_9ACAR</name>
<dbReference type="Proteomes" id="UP000288716">
    <property type="component" value="Unassembled WGS sequence"/>
</dbReference>
<dbReference type="SUPFAM" id="SSF75304">
    <property type="entry name" value="Amidase signature (AS) enzymes"/>
    <property type="match status" value="1"/>
</dbReference>
<gene>
    <name evidence="2" type="ORF">B4U80_05399</name>
</gene>
<sequence length="164" mass="17960">MQLFTRGCDFHALMSNGGPKINLILEMLKAVIGLSEHTIPALLFASVAKFDPNFDESNFELLEKLKKKFYNMLGSNGILLFPSGRNVAPNLAETYVDGYSFIYTCFFNALGVPVTQCPLGINKDGLPLGVQVVGAPYNDHLTLAVAKELENAFGGWVPPCQIKF</sequence>
<dbReference type="PANTHER" id="PTHR43372:SF4">
    <property type="entry name" value="FATTY-ACID AMIDE HYDROLASE 2"/>
    <property type="match status" value="1"/>
</dbReference>
<proteinExistence type="predicted"/>
<organism evidence="2 3">
    <name type="scientific">Leptotrombidium deliense</name>
    <dbReference type="NCBI Taxonomy" id="299467"/>
    <lineage>
        <taxon>Eukaryota</taxon>
        <taxon>Metazoa</taxon>
        <taxon>Ecdysozoa</taxon>
        <taxon>Arthropoda</taxon>
        <taxon>Chelicerata</taxon>
        <taxon>Arachnida</taxon>
        <taxon>Acari</taxon>
        <taxon>Acariformes</taxon>
        <taxon>Trombidiformes</taxon>
        <taxon>Prostigmata</taxon>
        <taxon>Anystina</taxon>
        <taxon>Parasitengona</taxon>
        <taxon>Trombiculoidea</taxon>
        <taxon>Trombiculidae</taxon>
        <taxon>Leptotrombidium</taxon>
    </lineage>
</organism>
<dbReference type="InterPro" id="IPR023631">
    <property type="entry name" value="Amidase_dom"/>
</dbReference>
<dbReference type="STRING" id="299467.A0A443RT30"/>
<accession>A0A443RT30</accession>
<evidence type="ECO:0000313" key="2">
    <source>
        <dbReference type="EMBL" id="RWS18491.1"/>
    </source>
</evidence>
<reference evidence="2 3" key="1">
    <citation type="journal article" date="2018" name="Gigascience">
        <title>Genomes of trombidid mites reveal novel predicted allergens and laterally-transferred genes associated with secondary metabolism.</title>
        <authorList>
            <person name="Dong X."/>
            <person name="Chaisiri K."/>
            <person name="Xia D."/>
            <person name="Armstrong S.D."/>
            <person name="Fang Y."/>
            <person name="Donnelly M.J."/>
            <person name="Kadowaki T."/>
            <person name="McGarry J.W."/>
            <person name="Darby A.C."/>
            <person name="Makepeace B.L."/>
        </authorList>
    </citation>
    <scope>NUCLEOTIDE SEQUENCE [LARGE SCALE GENOMIC DNA]</scope>
    <source>
        <strain evidence="2">UoL-UT</strain>
    </source>
</reference>
<evidence type="ECO:0000259" key="1">
    <source>
        <dbReference type="Pfam" id="PF01425"/>
    </source>
</evidence>
<protein>
    <submittedName>
        <fullName evidence="2">Fatty-acid amide hydrolase 2-like protein</fullName>
    </submittedName>
</protein>
<dbReference type="OrthoDB" id="6512515at2759"/>
<dbReference type="PANTHER" id="PTHR43372">
    <property type="entry name" value="FATTY-ACID AMIDE HYDROLASE"/>
    <property type="match status" value="1"/>
</dbReference>
<dbReference type="AlphaFoldDB" id="A0A443RT30"/>
<comment type="caution">
    <text evidence="2">The sequence shown here is derived from an EMBL/GenBank/DDBJ whole genome shotgun (WGS) entry which is preliminary data.</text>
</comment>
<keyword evidence="2" id="KW-0378">Hydrolase</keyword>
<dbReference type="GO" id="GO:0016787">
    <property type="term" value="F:hydrolase activity"/>
    <property type="evidence" value="ECO:0007669"/>
    <property type="project" value="UniProtKB-KW"/>
</dbReference>
<keyword evidence="3" id="KW-1185">Reference proteome</keyword>
<dbReference type="VEuPathDB" id="VectorBase:LDEU013549"/>
<evidence type="ECO:0000313" key="3">
    <source>
        <dbReference type="Proteomes" id="UP000288716"/>
    </source>
</evidence>
<dbReference type="Gene3D" id="3.90.1300.10">
    <property type="entry name" value="Amidase signature (AS) domain"/>
    <property type="match status" value="1"/>
</dbReference>
<dbReference type="InterPro" id="IPR036928">
    <property type="entry name" value="AS_sf"/>
</dbReference>
<dbReference type="Pfam" id="PF01425">
    <property type="entry name" value="Amidase"/>
    <property type="match status" value="1"/>
</dbReference>